<accession>A0A3M8BPA6</accession>
<protein>
    <recommendedName>
        <fullName evidence="4">Tautomerase</fullName>
        <ecNumber evidence="4">5.3.2.-</ecNumber>
    </recommendedName>
</protein>
<dbReference type="SUPFAM" id="SSF55331">
    <property type="entry name" value="Tautomerase/MIF"/>
    <property type="match status" value="1"/>
</dbReference>
<keyword evidence="2 4" id="KW-0413">Isomerase</keyword>
<dbReference type="NCBIfam" id="NF002571">
    <property type="entry name" value="PRK02220.1"/>
    <property type="match status" value="1"/>
</dbReference>
<comment type="similarity">
    <text evidence="1 4">Belongs to the 4-oxalocrotonate tautomerase family.</text>
</comment>
<evidence type="ECO:0000256" key="4">
    <source>
        <dbReference type="RuleBase" id="RU362032"/>
    </source>
</evidence>
<proteinExistence type="inferred from homology"/>
<feature type="active site" description="Proton acceptor; via imino nitrogen" evidence="3">
    <location>
        <position position="2"/>
    </location>
</feature>
<dbReference type="Pfam" id="PF01361">
    <property type="entry name" value="Tautomerase"/>
    <property type="match status" value="1"/>
</dbReference>
<keyword evidence="7" id="KW-1185">Reference proteome</keyword>
<evidence type="ECO:0000259" key="5">
    <source>
        <dbReference type="Pfam" id="PF01361"/>
    </source>
</evidence>
<dbReference type="GO" id="GO:0016853">
    <property type="term" value="F:isomerase activity"/>
    <property type="evidence" value="ECO:0007669"/>
    <property type="project" value="UniProtKB-UniRule"/>
</dbReference>
<evidence type="ECO:0000313" key="6">
    <source>
        <dbReference type="EMBL" id="RNB65246.1"/>
    </source>
</evidence>
<dbReference type="PANTHER" id="PTHR35530:SF1">
    <property type="entry name" value="2-HYDROXYMUCONATE TAUTOMERASE"/>
    <property type="match status" value="1"/>
</dbReference>
<evidence type="ECO:0000313" key="7">
    <source>
        <dbReference type="Proteomes" id="UP000282028"/>
    </source>
</evidence>
<dbReference type="AlphaFoldDB" id="A0A3M8BPA6"/>
<gene>
    <name evidence="6" type="ORF">EDM52_23840</name>
</gene>
<sequence>MPIVEIRILEGRSDADKEALIQNVTLAVGESLNVPVERVRVLIQELPHKHWAVGGHTMDKLRR</sequence>
<dbReference type="OrthoDB" id="5405937at2"/>
<reference evidence="6 7" key="1">
    <citation type="submission" date="2018-10" db="EMBL/GenBank/DDBJ databases">
        <title>Phylogenomics of Brevibacillus.</title>
        <authorList>
            <person name="Dunlap C."/>
        </authorList>
    </citation>
    <scope>NUCLEOTIDE SEQUENCE [LARGE SCALE GENOMIC DNA]</scope>
    <source>
        <strain evidence="6 7">JCM 12215</strain>
    </source>
</reference>
<feature type="domain" description="4-oxalocrotonate tautomerase-like" evidence="5">
    <location>
        <begin position="2"/>
        <end position="57"/>
    </location>
</feature>
<dbReference type="PANTHER" id="PTHR35530">
    <property type="entry name" value="TAUTOMERASE-RELATED"/>
    <property type="match status" value="1"/>
</dbReference>
<dbReference type="NCBIfam" id="TIGR00013">
    <property type="entry name" value="taut"/>
    <property type="match status" value="1"/>
</dbReference>
<evidence type="ECO:0000256" key="3">
    <source>
        <dbReference type="PIRSR" id="PIRSR618191-1"/>
    </source>
</evidence>
<dbReference type="Proteomes" id="UP000282028">
    <property type="component" value="Unassembled WGS sequence"/>
</dbReference>
<dbReference type="InterPro" id="IPR018191">
    <property type="entry name" value="4-OT"/>
</dbReference>
<evidence type="ECO:0000256" key="2">
    <source>
        <dbReference type="ARBA" id="ARBA00023235"/>
    </source>
</evidence>
<comment type="caution">
    <text evidence="6">The sequence shown here is derived from an EMBL/GenBank/DDBJ whole genome shotgun (WGS) entry which is preliminary data.</text>
</comment>
<dbReference type="InterPro" id="IPR004370">
    <property type="entry name" value="4-OT-like_dom"/>
</dbReference>
<organism evidence="6 7">
    <name type="scientific">Brevibacillus invocatus</name>
    <dbReference type="NCBI Taxonomy" id="173959"/>
    <lineage>
        <taxon>Bacteria</taxon>
        <taxon>Bacillati</taxon>
        <taxon>Bacillota</taxon>
        <taxon>Bacilli</taxon>
        <taxon>Bacillales</taxon>
        <taxon>Paenibacillaceae</taxon>
        <taxon>Brevibacillus</taxon>
    </lineage>
</organism>
<dbReference type="EMBL" id="RHHR01000076">
    <property type="protein sequence ID" value="RNB65246.1"/>
    <property type="molecule type" value="Genomic_DNA"/>
</dbReference>
<dbReference type="InterPro" id="IPR014347">
    <property type="entry name" value="Tautomerase/MIF_sf"/>
</dbReference>
<dbReference type="EC" id="5.3.2.-" evidence="4"/>
<dbReference type="Gene3D" id="3.30.429.10">
    <property type="entry name" value="Macrophage Migration Inhibitory Factor"/>
    <property type="match status" value="1"/>
</dbReference>
<name>A0A3M8BPA6_9BACL</name>
<evidence type="ECO:0000256" key="1">
    <source>
        <dbReference type="ARBA" id="ARBA00006723"/>
    </source>
</evidence>